<dbReference type="PANTHER" id="PTHR33124:SF12">
    <property type="entry name" value="TRANSCRIPTION FACTOR BHLH148"/>
    <property type="match status" value="1"/>
</dbReference>
<dbReference type="GO" id="GO:0006355">
    <property type="term" value="P:regulation of DNA-templated transcription"/>
    <property type="evidence" value="ECO:0007669"/>
    <property type="project" value="InterPro"/>
</dbReference>
<keyword evidence="4" id="KW-0539">Nucleus</keyword>
<dbReference type="Pfam" id="PF26576">
    <property type="entry name" value="IBH1_N"/>
    <property type="match status" value="1"/>
</dbReference>
<name>A0A328DP92_9ASTE</name>
<feature type="compositionally biased region" description="Polar residues" evidence="5">
    <location>
        <begin position="162"/>
        <end position="171"/>
    </location>
</feature>
<dbReference type="GO" id="GO:0005634">
    <property type="term" value="C:nucleus"/>
    <property type="evidence" value="ECO:0007669"/>
    <property type="project" value="UniProtKB-SubCell"/>
</dbReference>
<comment type="subcellular location">
    <subcellularLocation>
        <location evidence="1">Nucleus</location>
    </subcellularLocation>
</comment>
<dbReference type="InterPro" id="IPR059002">
    <property type="entry name" value="IBH1_N"/>
</dbReference>
<feature type="compositionally biased region" description="Low complexity" evidence="5">
    <location>
        <begin position="359"/>
        <end position="369"/>
    </location>
</feature>
<protein>
    <recommendedName>
        <fullName evidence="6">IBH1-like N-terminal domain-containing protein</fullName>
    </recommendedName>
</protein>
<dbReference type="InterPro" id="IPR044660">
    <property type="entry name" value="IBH1-like"/>
</dbReference>
<dbReference type="Proteomes" id="UP000249390">
    <property type="component" value="Unassembled WGS sequence"/>
</dbReference>
<feature type="region of interest" description="Disordered" evidence="5">
    <location>
        <begin position="162"/>
        <end position="204"/>
    </location>
</feature>
<dbReference type="AlphaFoldDB" id="A0A328DP92"/>
<evidence type="ECO:0000256" key="3">
    <source>
        <dbReference type="ARBA" id="ARBA00023163"/>
    </source>
</evidence>
<comment type="caution">
    <text evidence="7">The sequence shown here is derived from an EMBL/GenBank/DDBJ whole genome shotgun (WGS) entry which is preliminary data.</text>
</comment>
<sequence length="380" mass="42157">MISIPEEREERCWCSVASHRSVSRQRTSRQGPRRSFENFKSFTELTTTQQSRGWIVKGKKSNDVDADDTIDLIEQRSPFNLDDFDKDSISWPIERKKDPNAKESRVVLLLRVTISTNNLLPSPPCLAGTLSRGEFVHTRFELLTCVIQLLIGSTALMASPLMSNPGISSESRAPATRKKKRDQIPGAQSLDESNNHKSAVEWKSEAQQRAYSSKLLRALRQVRSNPSPGPKGGRAVHEVADRVLAVAAKGRTRWSRAILTSRLRLKFTKKHGKRQRVVSPAAATGHSRLPKNSRLNILRLKTKNLPAVQRKARVLGRLVPGCRKEELPVILEEATDYIAALEMQVRAMSALAHLLSASGDASSSSGNLLIPLSSGRPPQT</sequence>
<dbReference type="GO" id="GO:0000976">
    <property type="term" value="F:transcription cis-regulatory region binding"/>
    <property type="evidence" value="ECO:0007669"/>
    <property type="project" value="UniProtKB-ARBA"/>
</dbReference>
<dbReference type="PANTHER" id="PTHR33124">
    <property type="entry name" value="TRANSCRIPTION FACTOR IBH1-LIKE 1"/>
    <property type="match status" value="1"/>
</dbReference>
<dbReference type="InterPro" id="IPR036638">
    <property type="entry name" value="HLH_DNA-bd_sf"/>
</dbReference>
<dbReference type="SUPFAM" id="SSF47459">
    <property type="entry name" value="HLH, helix-loop-helix DNA-binding domain"/>
    <property type="match status" value="1"/>
</dbReference>
<evidence type="ECO:0000259" key="6">
    <source>
        <dbReference type="Pfam" id="PF26576"/>
    </source>
</evidence>
<evidence type="ECO:0000313" key="7">
    <source>
        <dbReference type="EMBL" id="RAL47434.1"/>
    </source>
</evidence>
<keyword evidence="8" id="KW-1185">Reference proteome</keyword>
<feature type="compositionally biased region" description="Basic and acidic residues" evidence="5">
    <location>
        <begin position="193"/>
        <end position="204"/>
    </location>
</feature>
<dbReference type="GO" id="GO:0046983">
    <property type="term" value="F:protein dimerization activity"/>
    <property type="evidence" value="ECO:0007669"/>
    <property type="project" value="InterPro"/>
</dbReference>
<reference evidence="7 8" key="1">
    <citation type="submission" date="2018-06" db="EMBL/GenBank/DDBJ databases">
        <title>The Genome of Cuscuta australis (Dodder) Provides Insight into the Evolution of Plant Parasitism.</title>
        <authorList>
            <person name="Liu H."/>
        </authorList>
    </citation>
    <scope>NUCLEOTIDE SEQUENCE [LARGE SCALE GENOMIC DNA]</scope>
    <source>
        <strain evidence="8">cv. Yunnan</strain>
        <tissue evidence="7">Vines</tissue>
    </source>
</reference>
<accession>A0A328DP92</accession>
<keyword evidence="2" id="KW-0805">Transcription regulation</keyword>
<feature type="domain" description="IBH1-like N-terminal" evidence="6">
    <location>
        <begin position="205"/>
        <end position="262"/>
    </location>
</feature>
<dbReference type="InterPro" id="IPR044549">
    <property type="entry name" value="bHLH_AtIBH1-like"/>
</dbReference>
<evidence type="ECO:0000256" key="2">
    <source>
        <dbReference type="ARBA" id="ARBA00023015"/>
    </source>
</evidence>
<dbReference type="CDD" id="cd11444">
    <property type="entry name" value="bHLH_AtIBH1_like"/>
    <property type="match status" value="1"/>
</dbReference>
<proteinExistence type="predicted"/>
<keyword evidence="3" id="KW-0804">Transcription</keyword>
<feature type="region of interest" description="Disordered" evidence="5">
    <location>
        <begin position="359"/>
        <end position="380"/>
    </location>
</feature>
<evidence type="ECO:0000256" key="1">
    <source>
        <dbReference type="ARBA" id="ARBA00004123"/>
    </source>
</evidence>
<dbReference type="EMBL" id="NQVE01000115">
    <property type="protein sequence ID" value="RAL47434.1"/>
    <property type="molecule type" value="Genomic_DNA"/>
</dbReference>
<organism evidence="7 8">
    <name type="scientific">Cuscuta australis</name>
    <dbReference type="NCBI Taxonomy" id="267555"/>
    <lineage>
        <taxon>Eukaryota</taxon>
        <taxon>Viridiplantae</taxon>
        <taxon>Streptophyta</taxon>
        <taxon>Embryophyta</taxon>
        <taxon>Tracheophyta</taxon>
        <taxon>Spermatophyta</taxon>
        <taxon>Magnoliopsida</taxon>
        <taxon>eudicotyledons</taxon>
        <taxon>Gunneridae</taxon>
        <taxon>Pentapetalae</taxon>
        <taxon>asterids</taxon>
        <taxon>lamiids</taxon>
        <taxon>Solanales</taxon>
        <taxon>Convolvulaceae</taxon>
        <taxon>Cuscuteae</taxon>
        <taxon>Cuscuta</taxon>
        <taxon>Cuscuta subgen. Grammica</taxon>
        <taxon>Cuscuta sect. Cleistogrammica</taxon>
    </lineage>
</organism>
<gene>
    <name evidence="7" type="ORF">DM860_013399</name>
</gene>
<evidence type="ECO:0000256" key="5">
    <source>
        <dbReference type="SAM" id="MobiDB-lite"/>
    </source>
</evidence>
<evidence type="ECO:0000313" key="8">
    <source>
        <dbReference type="Proteomes" id="UP000249390"/>
    </source>
</evidence>
<evidence type="ECO:0000256" key="4">
    <source>
        <dbReference type="ARBA" id="ARBA00023242"/>
    </source>
</evidence>